<keyword evidence="2" id="KW-1185">Reference proteome</keyword>
<dbReference type="EMBL" id="OX465086">
    <property type="protein sequence ID" value="CAI9264238.1"/>
    <property type="molecule type" value="Genomic_DNA"/>
</dbReference>
<evidence type="ECO:0000313" key="1">
    <source>
        <dbReference type="EMBL" id="CAI9264238.1"/>
    </source>
</evidence>
<proteinExistence type="predicted"/>
<protein>
    <submittedName>
        <fullName evidence="1">Uncharacterized protein</fullName>
    </submittedName>
</protein>
<dbReference type="Proteomes" id="UP001177003">
    <property type="component" value="Chromosome 0"/>
</dbReference>
<dbReference type="AlphaFoldDB" id="A0AA35VQ81"/>
<accession>A0AA35VQ81</accession>
<organism evidence="1 2">
    <name type="scientific">Lactuca saligna</name>
    <name type="common">Willowleaf lettuce</name>
    <dbReference type="NCBI Taxonomy" id="75948"/>
    <lineage>
        <taxon>Eukaryota</taxon>
        <taxon>Viridiplantae</taxon>
        <taxon>Streptophyta</taxon>
        <taxon>Embryophyta</taxon>
        <taxon>Tracheophyta</taxon>
        <taxon>Spermatophyta</taxon>
        <taxon>Magnoliopsida</taxon>
        <taxon>eudicotyledons</taxon>
        <taxon>Gunneridae</taxon>
        <taxon>Pentapetalae</taxon>
        <taxon>asterids</taxon>
        <taxon>campanulids</taxon>
        <taxon>Asterales</taxon>
        <taxon>Asteraceae</taxon>
        <taxon>Cichorioideae</taxon>
        <taxon>Cichorieae</taxon>
        <taxon>Lactucinae</taxon>
        <taxon>Lactuca</taxon>
    </lineage>
</organism>
<gene>
    <name evidence="1" type="ORF">LSALG_LOCUS4895</name>
</gene>
<evidence type="ECO:0000313" key="2">
    <source>
        <dbReference type="Proteomes" id="UP001177003"/>
    </source>
</evidence>
<name>A0AA35VQ81_LACSI</name>
<sequence>MLIVKSYGLMKGPIATVSVPASVLDKECNPTAGSAPSLASVMDSRFHDSNQERNAKCNDTPIGFSGGFGRLSVIVDSEDNLTHPPGFSNCNSFAGCSDTSYNKGSFLSEIQKTMEMGKAMGYNLEGCYDRVKEIVEGTDDKMVLR</sequence>
<reference evidence="1" key="1">
    <citation type="submission" date="2023-04" db="EMBL/GenBank/DDBJ databases">
        <authorList>
            <person name="Vijverberg K."/>
            <person name="Xiong W."/>
            <person name="Schranz E."/>
        </authorList>
    </citation>
    <scope>NUCLEOTIDE SEQUENCE</scope>
</reference>